<dbReference type="PANTHER" id="PTHR11860">
    <property type="entry name" value="POLYMERIC-IMMUNOGLOBULIN RECEPTOR"/>
    <property type="match status" value="1"/>
</dbReference>
<feature type="compositionally biased region" description="Polar residues" evidence="4">
    <location>
        <begin position="411"/>
        <end position="423"/>
    </location>
</feature>
<dbReference type="InterPro" id="IPR013783">
    <property type="entry name" value="Ig-like_fold"/>
</dbReference>
<reference evidence="8" key="2">
    <citation type="submission" date="2025-08" db="UniProtKB">
        <authorList>
            <consortium name="Ensembl"/>
        </authorList>
    </citation>
    <scope>IDENTIFICATION</scope>
</reference>
<dbReference type="GeneTree" id="ENSGT00720000109813"/>
<feature type="transmembrane region" description="Helical" evidence="5">
    <location>
        <begin position="301"/>
        <end position="321"/>
    </location>
</feature>
<keyword evidence="6" id="KW-0732">Signal</keyword>
<evidence type="ECO:0000256" key="5">
    <source>
        <dbReference type="SAM" id="Phobius"/>
    </source>
</evidence>
<keyword evidence="3 5" id="KW-0472">Membrane</keyword>
<dbReference type="PANTHER" id="PTHR11860:SF87">
    <property type="entry name" value="CMRF35-LIKE MOLECULE 8"/>
    <property type="match status" value="1"/>
</dbReference>
<dbReference type="InterPro" id="IPR036179">
    <property type="entry name" value="Ig-like_dom_sf"/>
</dbReference>
<evidence type="ECO:0000313" key="9">
    <source>
        <dbReference type="Proteomes" id="UP000028760"/>
    </source>
</evidence>
<reference evidence="9" key="1">
    <citation type="submission" date="2013-10" db="EMBL/GenBank/DDBJ databases">
        <authorList>
            <person name="Schartl M."/>
            <person name="Warren W."/>
        </authorList>
    </citation>
    <scope>NUCLEOTIDE SEQUENCE [LARGE SCALE GENOMIC DNA]</scope>
    <source>
        <strain evidence="9">female</strain>
    </source>
</reference>
<keyword evidence="9" id="KW-1185">Reference proteome</keyword>
<evidence type="ECO:0000256" key="6">
    <source>
        <dbReference type="SAM" id="SignalP"/>
    </source>
</evidence>
<evidence type="ECO:0000256" key="4">
    <source>
        <dbReference type="SAM" id="MobiDB-lite"/>
    </source>
</evidence>
<comment type="subcellular location">
    <subcellularLocation>
        <location evidence="1">Membrane</location>
    </subcellularLocation>
</comment>
<evidence type="ECO:0000256" key="3">
    <source>
        <dbReference type="ARBA" id="ARBA00023136"/>
    </source>
</evidence>
<dbReference type="EMBL" id="AYCK01013072">
    <property type="status" value="NOT_ANNOTATED_CDS"/>
    <property type="molecule type" value="Genomic_DNA"/>
</dbReference>
<dbReference type="STRING" id="48698.ENSPFOP00000026361"/>
<feature type="domain" description="Immunoglobulin V-set" evidence="7">
    <location>
        <begin position="215"/>
        <end position="272"/>
    </location>
</feature>
<dbReference type="Ensembl" id="ENSPFOT00000025024.1">
    <property type="protein sequence ID" value="ENSPFOP00000026361.1"/>
    <property type="gene ID" value="ENSPFOG00000022805.1"/>
</dbReference>
<evidence type="ECO:0000256" key="2">
    <source>
        <dbReference type="ARBA" id="ARBA00022692"/>
    </source>
</evidence>
<dbReference type="SUPFAM" id="SSF48726">
    <property type="entry name" value="Immunoglobulin"/>
    <property type="match status" value="1"/>
</dbReference>
<reference evidence="8" key="3">
    <citation type="submission" date="2025-09" db="UniProtKB">
        <authorList>
            <consortium name="Ensembl"/>
        </authorList>
    </citation>
    <scope>IDENTIFICATION</scope>
</reference>
<feature type="signal peptide" evidence="6">
    <location>
        <begin position="1"/>
        <end position="19"/>
    </location>
</feature>
<organism evidence="8 9">
    <name type="scientific">Poecilia formosa</name>
    <name type="common">Amazon molly</name>
    <name type="synonym">Limia formosa</name>
    <dbReference type="NCBI Taxonomy" id="48698"/>
    <lineage>
        <taxon>Eukaryota</taxon>
        <taxon>Metazoa</taxon>
        <taxon>Chordata</taxon>
        <taxon>Craniata</taxon>
        <taxon>Vertebrata</taxon>
        <taxon>Euteleostomi</taxon>
        <taxon>Actinopterygii</taxon>
        <taxon>Neopterygii</taxon>
        <taxon>Teleostei</taxon>
        <taxon>Neoteleostei</taxon>
        <taxon>Acanthomorphata</taxon>
        <taxon>Ovalentaria</taxon>
        <taxon>Atherinomorphae</taxon>
        <taxon>Cyprinodontiformes</taxon>
        <taxon>Poeciliidae</taxon>
        <taxon>Poeciliinae</taxon>
        <taxon>Poecilia</taxon>
    </lineage>
</organism>
<name>A0A096M4M0_POEFO</name>
<accession>A0A096M4M0</accession>
<feature type="chain" id="PRO_5001926867" description="Immunoglobulin V-set domain-containing protein" evidence="6">
    <location>
        <begin position="20"/>
        <end position="433"/>
    </location>
</feature>
<keyword evidence="2 5" id="KW-0812">Transmembrane</keyword>
<protein>
    <recommendedName>
        <fullName evidence="7">Immunoglobulin V-set domain-containing protein</fullName>
    </recommendedName>
</protein>
<dbReference type="GO" id="GO:0004888">
    <property type="term" value="F:transmembrane signaling receptor activity"/>
    <property type="evidence" value="ECO:0007669"/>
    <property type="project" value="TreeGrafter"/>
</dbReference>
<dbReference type="Gene3D" id="2.60.40.10">
    <property type="entry name" value="Immunoglobulins"/>
    <property type="match status" value="1"/>
</dbReference>
<sequence>MKNIFLLIILISDFEASVGTKQCLQGVTEFTCRLPNSTNVKTFISTINSEHNNHTVECKERFNSLLFQYKSKKRSLTVKSKQYIGKIIEVKADSCNSSVKAAKRNTICNYPDRNQSKIQFRCKSKDFVCEDLSPQSYQVSNKDSPESLYSCKMEESNTDKRQAKLILKVTADIVTFTKSPIIGENLDFFCKYDKVQNPDKFVCKGEDPIKCENVTSTKTADENSRFTMVNNNKNGNITITMKDVRANDSGTYWCGTKRQGSRIFISRLLLNVDLVTTPTSPTPTTTSGTSGGLSSVVKTPIIMIAVGGTLSLLVIVTFCLYKRCLCSDKAENRSGEHPREDCIYEEIPDDLQTKVGTVYATVNFSPNDPASMHYCTINFQSGSTKTTDGEAQIVEPSSSSYQYSAIKLSQNSASLSGPPTKSTGKPLYSAVKK</sequence>
<evidence type="ECO:0000313" key="8">
    <source>
        <dbReference type="Ensembl" id="ENSPFOP00000026361.1"/>
    </source>
</evidence>
<dbReference type="Proteomes" id="UP000028760">
    <property type="component" value="Unassembled WGS sequence"/>
</dbReference>
<dbReference type="GO" id="GO:0005886">
    <property type="term" value="C:plasma membrane"/>
    <property type="evidence" value="ECO:0007669"/>
    <property type="project" value="TreeGrafter"/>
</dbReference>
<proteinExistence type="predicted"/>
<dbReference type="Pfam" id="PF07686">
    <property type="entry name" value="V-set"/>
    <property type="match status" value="1"/>
</dbReference>
<evidence type="ECO:0000256" key="1">
    <source>
        <dbReference type="ARBA" id="ARBA00004370"/>
    </source>
</evidence>
<dbReference type="AlphaFoldDB" id="A0A096M4M0"/>
<keyword evidence="5" id="KW-1133">Transmembrane helix</keyword>
<dbReference type="InterPro" id="IPR050671">
    <property type="entry name" value="CD300_family_receptors"/>
</dbReference>
<evidence type="ECO:0000259" key="7">
    <source>
        <dbReference type="Pfam" id="PF07686"/>
    </source>
</evidence>
<feature type="region of interest" description="Disordered" evidence="4">
    <location>
        <begin position="411"/>
        <end position="433"/>
    </location>
</feature>
<dbReference type="InterPro" id="IPR013106">
    <property type="entry name" value="Ig_V-set"/>
</dbReference>